<sequence length="181" mass="19448">MTNNRVCWISTSLENGNGISFDSKLSDPVSVSDKRLFIGLMAAGTVLAEDTGESSGDCSGTCDAAALALVSAPTDAILDNTLGTMYPRRTLLSIDAWNSRFPSTSFALALPNAKSFFFGTNEMLTLFWYAAGDSSTGCSPDRLSSTFLRRCISELSSSASRLSFTPIPWRSLMLFSLSMAF</sequence>
<comment type="caution">
    <text evidence="1">The sequence shown here is derived from an EMBL/GenBank/DDBJ whole genome shotgun (WGS) entry which is preliminary data.</text>
</comment>
<dbReference type="AlphaFoldDB" id="A0A9P8T0P1"/>
<dbReference type="EMBL" id="JAEUBE010000487">
    <property type="protein sequence ID" value="KAH3661384.1"/>
    <property type="molecule type" value="Genomic_DNA"/>
</dbReference>
<dbReference type="RefSeq" id="XP_046058508.1">
    <property type="nucleotide sequence ID" value="XM_046208114.1"/>
</dbReference>
<evidence type="ECO:0000313" key="2">
    <source>
        <dbReference type="Proteomes" id="UP000769157"/>
    </source>
</evidence>
<proteinExistence type="predicted"/>
<reference evidence="1" key="1">
    <citation type="journal article" date="2021" name="Open Biol.">
        <title>Shared evolutionary footprints suggest mitochondrial oxidative damage underlies multiple complex I losses in fungi.</title>
        <authorList>
            <person name="Schikora-Tamarit M.A."/>
            <person name="Marcet-Houben M."/>
            <person name="Nosek J."/>
            <person name="Gabaldon T."/>
        </authorList>
    </citation>
    <scope>NUCLEOTIDE SEQUENCE</scope>
    <source>
        <strain evidence="1">CBS6075</strain>
    </source>
</reference>
<organism evidence="1 2">
    <name type="scientific">Ogataea philodendri</name>
    <dbReference type="NCBI Taxonomy" id="1378263"/>
    <lineage>
        <taxon>Eukaryota</taxon>
        <taxon>Fungi</taxon>
        <taxon>Dikarya</taxon>
        <taxon>Ascomycota</taxon>
        <taxon>Saccharomycotina</taxon>
        <taxon>Pichiomycetes</taxon>
        <taxon>Pichiales</taxon>
        <taxon>Pichiaceae</taxon>
        <taxon>Ogataea</taxon>
    </lineage>
</organism>
<gene>
    <name evidence="1" type="ORF">OGAPHI_006791</name>
</gene>
<accession>A0A9P8T0P1</accession>
<dbReference type="Proteomes" id="UP000769157">
    <property type="component" value="Unassembled WGS sequence"/>
</dbReference>
<evidence type="ECO:0000313" key="1">
    <source>
        <dbReference type="EMBL" id="KAH3661384.1"/>
    </source>
</evidence>
<reference evidence="1" key="2">
    <citation type="submission" date="2021-01" db="EMBL/GenBank/DDBJ databases">
        <authorList>
            <person name="Schikora-Tamarit M.A."/>
        </authorList>
    </citation>
    <scope>NUCLEOTIDE SEQUENCE</scope>
    <source>
        <strain evidence="1">CBS6075</strain>
    </source>
</reference>
<protein>
    <submittedName>
        <fullName evidence="1">Uncharacterized protein</fullName>
    </submittedName>
</protein>
<dbReference type="GeneID" id="70238755"/>
<keyword evidence="2" id="KW-1185">Reference proteome</keyword>
<name>A0A9P8T0P1_9ASCO</name>